<name>A0A6J4IH14_9MICC</name>
<reference evidence="2" key="1">
    <citation type="submission" date="2020-02" db="EMBL/GenBank/DDBJ databases">
        <authorList>
            <person name="Meier V. D."/>
        </authorList>
    </citation>
    <scope>NUCLEOTIDE SEQUENCE</scope>
    <source>
        <strain evidence="2">AVDCRST_MAG83</strain>
    </source>
</reference>
<feature type="region of interest" description="Disordered" evidence="1">
    <location>
        <begin position="1"/>
        <end position="39"/>
    </location>
</feature>
<gene>
    <name evidence="2" type="ORF">AVDCRST_MAG83-2219</name>
</gene>
<proteinExistence type="predicted"/>
<feature type="non-terminal residue" evidence="2">
    <location>
        <position position="1"/>
    </location>
</feature>
<accession>A0A6J4IH14</accession>
<feature type="non-terminal residue" evidence="2">
    <location>
        <position position="39"/>
    </location>
</feature>
<evidence type="ECO:0000313" key="2">
    <source>
        <dbReference type="EMBL" id="CAA9252535.1"/>
    </source>
</evidence>
<dbReference type="EMBL" id="CADCTE010000125">
    <property type="protein sequence ID" value="CAA9252535.1"/>
    <property type="molecule type" value="Genomic_DNA"/>
</dbReference>
<dbReference type="AlphaFoldDB" id="A0A6J4IH14"/>
<organism evidence="2">
    <name type="scientific">uncultured Arthrobacter sp</name>
    <dbReference type="NCBI Taxonomy" id="114050"/>
    <lineage>
        <taxon>Bacteria</taxon>
        <taxon>Bacillati</taxon>
        <taxon>Actinomycetota</taxon>
        <taxon>Actinomycetes</taxon>
        <taxon>Micrococcales</taxon>
        <taxon>Micrococcaceae</taxon>
        <taxon>Arthrobacter</taxon>
        <taxon>environmental samples</taxon>
    </lineage>
</organism>
<evidence type="ECO:0000256" key="1">
    <source>
        <dbReference type="SAM" id="MobiDB-lite"/>
    </source>
</evidence>
<protein>
    <submittedName>
        <fullName evidence="2">Uncharacterized protein</fullName>
    </submittedName>
</protein>
<sequence length="39" mass="3876">GRGGGGFRRHDDQTSCGGSGQIIKEGAGGIAQRGQDTGM</sequence>